<evidence type="ECO:0000259" key="3">
    <source>
        <dbReference type="Pfam" id="PF19843"/>
    </source>
</evidence>
<dbReference type="KEGG" id="bgg:CFK41_12745"/>
<feature type="chain" id="PRO_5012809997" description="DUF6318 domain-containing protein" evidence="2">
    <location>
        <begin position="20"/>
        <end position="226"/>
    </location>
</feature>
<dbReference type="Pfam" id="PF19843">
    <property type="entry name" value="DUF6318"/>
    <property type="match status" value="1"/>
</dbReference>
<keyword evidence="5" id="KW-1185">Reference proteome</keyword>
<dbReference type="PROSITE" id="PS51257">
    <property type="entry name" value="PROKAR_LIPOPROTEIN"/>
    <property type="match status" value="1"/>
</dbReference>
<evidence type="ECO:0000256" key="2">
    <source>
        <dbReference type="SAM" id="SignalP"/>
    </source>
</evidence>
<feature type="signal peptide" evidence="2">
    <location>
        <begin position="1"/>
        <end position="19"/>
    </location>
</feature>
<keyword evidence="2" id="KW-0732">Signal</keyword>
<protein>
    <recommendedName>
        <fullName evidence="3">DUF6318 domain-containing protein</fullName>
    </recommendedName>
</protein>
<feature type="domain" description="DUF6318" evidence="3">
    <location>
        <begin position="74"/>
        <end position="214"/>
    </location>
</feature>
<evidence type="ECO:0000313" key="4">
    <source>
        <dbReference type="EMBL" id="ATG55542.1"/>
    </source>
</evidence>
<name>A0A291GZH4_9MICO</name>
<dbReference type="RefSeq" id="WP_096800002.1">
    <property type="nucleotide sequence ID" value="NZ_CP023564.1"/>
</dbReference>
<sequence length="226" mass="23639">MSQRTLSVAAALVLTFALAACGEESEGPVTTPPPTIGAGSSDGSGDEPSDGGGGGEGEGEASDGGGESEGTTDAASSVPAPDPADYPGMDEETPEGAEQAFSYFWDVAIAGFQGGDYAQLEVLGAERCENCDELIKQMQDLDERNEHWSPLVTTEVDLVSKPDDGDFDYIVTYTFIIPAHTEPSDKGAEPSEWDEITYESTGGLVWESGAWKVVDFSADYSEGVEG</sequence>
<feature type="region of interest" description="Disordered" evidence="1">
    <location>
        <begin position="23"/>
        <end position="95"/>
    </location>
</feature>
<dbReference type="EMBL" id="CP023564">
    <property type="protein sequence ID" value="ATG55542.1"/>
    <property type="molecule type" value="Genomic_DNA"/>
</dbReference>
<dbReference type="OrthoDB" id="4794447at2"/>
<feature type="compositionally biased region" description="Gly residues" evidence="1">
    <location>
        <begin position="50"/>
        <end position="68"/>
    </location>
</feature>
<evidence type="ECO:0000313" key="5">
    <source>
        <dbReference type="Proteomes" id="UP000217889"/>
    </source>
</evidence>
<dbReference type="Proteomes" id="UP000217889">
    <property type="component" value="Chromosome"/>
</dbReference>
<feature type="compositionally biased region" description="Low complexity" evidence="1">
    <location>
        <begin position="73"/>
        <end position="87"/>
    </location>
</feature>
<dbReference type="AlphaFoldDB" id="A0A291GZH4"/>
<gene>
    <name evidence="4" type="ORF">CFK41_12745</name>
</gene>
<organism evidence="4 5">
    <name type="scientific">Brachybacterium ginsengisoli</name>
    <dbReference type="NCBI Taxonomy" id="1331682"/>
    <lineage>
        <taxon>Bacteria</taxon>
        <taxon>Bacillati</taxon>
        <taxon>Actinomycetota</taxon>
        <taxon>Actinomycetes</taxon>
        <taxon>Micrococcales</taxon>
        <taxon>Dermabacteraceae</taxon>
        <taxon>Brachybacterium</taxon>
    </lineage>
</organism>
<accession>A0A291GZH4</accession>
<evidence type="ECO:0000256" key="1">
    <source>
        <dbReference type="SAM" id="MobiDB-lite"/>
    </source>
</evidence>
<proteinExistence type="predicted"/>
<reference evidence="4 5" key="1">
    <citation type="journal article" date="2014" name="Int. J. Syst. Evol. Microbiol.">
        <title>Brachybacterium ginsengisoli sp. nov., isolated from soil of a ginseng field.</title>
        <authorList>
            <person name="Hoang V.A."/>
            <person name="Kim Y.J."/>
            <person name="Nguyen N.L."/>
            <person name="Yang D.C."/>
        </authorList>
    </citation>
    <scope>NUCLEOTIDE SEQUENCE [LARGE SCALE GENOMIC DNA]</scope>
    <source>
        <strain evidence="4 5">DCY80</strain>
    </source>
</reference>
<dbReference type="InterPro" id="IPR046281">
    <property type="entry name" value="DUF6318"/>
</dbReference>